<evidence type="ECO:0000256" key="1">
    <source>
        <dbReference type="SAM" id="Phobius"/>
    </source>
</evidence>
<dbReference type="Proteomes" id="UP001642409">
    <property type="component" value="Unassembled WGS sequence"/>
</dbReference>
<keyword evidence="1" id="KW-1133">Transmembrane helix</keyword>
<reference evidence="2 3" key="1">
    <citation type="submission" date="2024-07" db="EMBL/GenBank/DDBJ databases">
        <authorList>
            <person name="Akdeniz Z."/>
        </authorList>
    </citation>
    <scope>NUCLEOTIDE SEQUENCE [LARGE SCALE GENOMIC DNA]</scope>
</reference>
<dbReference type="EMBL" id="CAXDID020000036">
    <property type="protein sequence ID" value="CAL5997361.1"/>
    <property type="molecule type" value="Genomic_DNA"/>
</dbReference>
<comment type="caution">
    <text evidence="2">The sequence shown here is derived from an EMBL/GenBank/DDBJ whole genome shotgun (WGS) entry which is preliminary data.</text>
</comment>
<name>A0ABP1HUF4_9EUKA</name>
<proteinExistence type="predicted"/>
<feature type="transmembrane region" description="Helical" evidence="1">
    <location>
        <begin position="465"/>
        <end position="486"/>
    </location>
</feature>
<keyword evidence="1" id="KW-0812">Transmembrane</keyword>
<protein>
    <submittedName>
        <fullName evidence="2">Hypothetical_protein</fullName>
    </submittedName>
</protein>
<organism evidence="2 3">
    <name type="scientific">Hexamita inflata</name>
    <dbReference type="NCBI Taxonomy" id="28002"/>
    <lineage>
        <taxon>Eukaryota</taxon>
        <taxon>Metamonada</taxon>
        <taxon>Diplomonadida</taxon>
        <taxon>Hexamitidae</taxon>
        <taxon>Hexamitinae</taxon>
        <taxon>Hexamita</taxon>
    </lineage>
</organism>
<keyword evidence="3" id="KW-1185">Reference proteome</keyword>
<sequence length="500" mass="55499">MINLFHYLIATCPTQITDQQLSVDASTTYNFSTCFPNNLINKSFVSNGIRTSQLFENATQLVKIINTTFINFGYSSDAFLFANIALLQLKNVSFLLNYVGTTNTNGIIAKGTSVDVYLMNLNISVDKVVNITLFGTTKYLQLSDSRIFVSFQTNAQFDSIAQSSQFTGLSNVEINFNLTIAQGQILSIASATQVTANNILIKFSSTIIGNQAALCALCAPFDNCYVVYNLTQADTFAVEYFNKTQKITDTEFILQASSFLYKYTSTSDDQYFVQTANFARKQLDETNTAVYVGYCANLTSCWCTGKSSQSSFCNCLPSDLLFKSKCLTQYKQNDGTIYVQDADSTKYYLACPSSKVLNPSVYKCYTQCDSSCSNTITSSSIADCICICPLTIVKDNKCSTECKDNKYYVSENNQITCYEKCSNCVGGDAYLKGKTVVYYRCDSNKYKMNEKQEICEKTEEDKNKFIIGISVGSGALMLIAVIILGVKGCLQTKKDKQQRV</sequence>
<gene>
    <name evidence="2" type="ORF">HINF_LOCUS15209</name>
</gene>
<accession>A0ABP1HUF4</accession>
<keyword evidence="1" id="KW-0472">Membrane</keyword>
<evidence type="ECO:0000313" key="2">
    <source>
        <dbReference type="EMBL" id="CAL5997361.1"/>
    </source>
</evidence>
<evidence type="ECO:0000313" key="3">
    <source>
        <dbReference type="Proteomes" id="UP001642409"/>
    </source>
</evidence>